<dbReference type="NCBIfam" id="TIGR04056">
    <property type="entry name" value="OMP_RagA_SusC"/>
    <property type="match status" value="1"/>
</dbReference>
<dbReference type="InterPro" id="IPR008969">
    <property type="entry name" value="CarboxyPept-like_regulatory"/>
</dbReference>
<dbReference type="AlphaFoldDB" id="A0A7X8XYN0"/>
<name>A0A7X8XYN0_9BACT</name>
<evidence type="ECO:0000256" key="4">
    <source>
        <dbReference type="ARBA" id="ARBA00022692"/>
    </source>
</evidence>
<dbReference type="SUPFAM" id="SSF56935">
    <property type="entry name" value="Porins"/>
    <property type="match status" value="1"/>
</dbReference>
<feature type="signal peptide" evidence="10">
    <location>
        <begin position="1"/>
        <end position="21"/>
    </location>
</feature>
<reference evidence="13 14" key="1">
    <citation type="submission" date="2020-04" db="EMBL/GenBank/DDBJ databases">
        <title>Flammeovirga sp. SR4, a novel species isolated from seawater.</title>
        <authorList>
            <person name="Wang X."/>
        </authorList>
    </citation>
    <scope>NUCLEOTIDE SEQUENCE [LARGE SCALE GENOMIC DNA]</scope>
    <source>
        <strain evidence="13 14">SR4</strain>
    </source>
</reference>
<dbReference type="EMBL" id="JABAIL010000011">
    <property type="protein sequence ID" value="NLR94366.1"/>
    <property type="molecule type" value="Genomic_DNA"/>
</dbReference>
<keyword evidence="6 8" id="KW-0472">Membrane</keyword>
<dbReference type="Pfam" id="PF13715">
    <property type="entry name" value="CarbopepD_reg_2"/>
    <property type="match status" value="1"/>
</dbReference>
<dbReference type="Pfam" id="PF07715">
    <property type="entry name" value="Plug"/>
    <property type="match status" value="1"/>
</dbReference>
<evidence type="ECO:0000256" key="8">
    <source>
        <dbReference type="PROSITE-ProRule" id="PRU01360"/>
    </source>
</evidence>
<gene>
    <name evidence="13" type="ORF">HGP29_24390</name>
</gene>
<evidence type="ECO:0000256" key="1">
    <source>
        <dbReference type="ARBA" id="ARBA00004571"/>
    </source>
</evidence>
<keyword evidence="4 8" id="KW-0812">Transmembrane</keyword>
<dbReference type="InterPro" id="IPR039426">
    <property type="entry name" value="TonB-dep_rcpt-like"/>
</dbReference>
<dbReference type="NCBIfam" id="TIGR04057">
    <property type="entry name" value="SusC_RagA_signa"/>
    <property type="match status" value="1"/>
</dbReference>
<accession>A0A7X8XYN0</accession>
<dbReference type="Gene3D" id="2.60.40.1120">
    <property type="entry name" value="Carboxypeptidase-like, regulatory domain"/>
    <property type="match status" value="1"/>
</dbReference>
<evidence type="ECO:0000256" key="2">
    <source>
        <dbReference type="ARBA" id="ARBA00022448"/>
    </source>
</evidence>
<feature type="chain" id="PRO_5030854005" evidence="10">
    <location>
        <begin position="22"/>
        <end position="1082"/>
    </location>
</feature>
<dbReference type="Pfam" id="PF00593">
    <property type="entry name" value="TonB_dep_Rec_b-barrel"/>
    <property type="match status" value="1"/>
</dbReference>
<proteinExistence type="inferred from homology"/>
<comment type="caution">
    <text evidence="13">The sequence shown here is derived from an EMBL/GenBank/DDBJ whole genome shotgun (WGS) entry which is preliminary data.</text>
</comment>
<dbReference type="SUPFAM" id="SSF49464">
    <property type="entry name" value="Carboxypeptidase regulatory domain-like"/>
    <property type="match status" value="1"/>
</dbReference>
<keyword evidence="10" id="KW-0732">Signal</keyword>
<dbReference type="Gene3D" id="2.170.130.10">
    <property type="entry name" value="TonB-dependent receptor, plug domain"/>
    <property type="match status" value="1"/>
</dbReference>
<evidence type="ECO:0000256" key="9">
    <source>
        <dbReference type="RuleBase" id="RU003357"/>
    </source>
</evidence>
<keyword evidence="14" id="KW-1185">Reference proteome</keyword>
<evidence type="ECO:0000259" key="11">
    <source>
        <dbReference type="Pfam" id="PF00593"/>
    </source>
</evidence>
<evidence type="ECO:0000256" key="5">
    <source>
        <dbReference type="ARBA" id="ARBA00023077"/>
    </source>
</evidence>
<evidence type="ECO:0000256" key="7">
    <source>
        <dbReference type="ARBA" id="ARBA00023237"/>
    </source>
</evidence>
<dbReference type="GO" id="GO:0009279">
    <property type="term" value="C:cell outer membrane"/>
    <property type="evidence" value="ECO:0007669"/>
    <property type="project" value="UniProtKB-SubCell"/>
</dbReference>
<evidence type="ECO:0000256" key="10">
    <source>
        <dbReference type="SAM" id="SignalP"/>
    </source>
</evidence>
<dbReference type="Gene3D" id="2.40.170.20">
    <property type="entry name" value="TonB-dependent receptor, beta-barrel domain"/>
    <property type="match status" value="1"/>
</dbReference>
<sequence>MKLKLLFLLLMSLCSSGILTAQVEVEKRIITGQVFSEEDNISLPGVNVRVKGTNYGTITDITGNYSLNVDTGDTLVFSYIGMVSKEISIANQKVVDVSLEVEVEHLKEVVVTALGISREKESLSYATQGVEGESLTEVKQADVITNLAGRVAGVQITGADSPTGTSRVVIRGATSLTKDNQPLYVVDGVPIDSEGGDTGVSLAGGSDNIDYGGATSFINPEDIADIQVLKGANAAALYGSRAANGVIMITTKKSSSANESWGVTYGLNYQIREITQYPDFQNVYGAGSNTRVGSSQNHFDYETGLPDLYNFRRSWGAPMVGQEVLSYNGQVGTYDAQPNNIKDFFQRGRNITNNLTLQKKGEKGSLYLSYSNMDATDIIEGSNLQVRNTFNVRTTRKFTKYLEADVKVTYVSEKTTNRIQKNGSEKNPYNSFIYMHRNVKLEELSPWKDEFGNEIGQVEDFFNPYWAMNENKNEDTQERFLPVVSLKSKISKDLNVRVRVGGDVRMRKGYVFSNMGAALDPDGMYQMINRNTQVWNYEGFINYKKRFGKIDFFATAGASRFDKSIDFTNSVINTLIVPDVPSASNAATLPIVTQGVDNKRIHSVFATSSIGYNNVIYLDLSARNDWSSSLPEGHNSYFYPSLGTSFVFTNALDIGSSVLSFGKIRGSIAQVGNDTGFNELNNTFNYGGNYNGMAWVTNQTMLRNPDLRPETTNSWEIGSELKFFNNRISLDATYYNNRTYDQIIRIDLPSGAGYQTKMINAGEIQNRGVELTLGVSPVQTNNFQWDMMVNWSKNISKVNSLYKDPASGAELDRIEYRGYSTVSVNAEVGYPFGVIRGEKWLTDDEGNKLVSPDGLPIANPNQILGNAQPDWLGSINNSFRFKNFDLSFLIDVKMGGDLYSVSRSKAETWGNTANTVEGREDYWFSSIVLGENASERNGDGLYGTEYDDSERSKGILLDAYEAVQNPETGEWEKVGKNTTYVSPQNFFQTGTSNAKEFNLYDASYVKLRQVSIGYNIPKSFLKRLKIEAAKVSAVGRNLWIIYQNTPHGLDPEAASYSGNGQGIELGSLPPTSSLGLDFRVSF</sequence>
<comment type="subcellular location">
    <subcellularLocation>
        <location evidence="1 8">Cell outer membrane</location>
        <topology evidence="1 8">Multi-pass membrane protein</topology>
    </subcellularLocation>
</comment>
<keyword evidence="2 8" id="KW-0813">Transport</keyword>
<dbReference type="InterPro" id="IPR023997">
    <property type="entry name" value="TonB-dep_OMP_SusC/RagA_CS"/>
</dbReference>
<keyword evidence="3 8" id="KW-1134">Transmembrane beta strand</keyword>
<evidence type="ECO:0000259" key="12">
    <source>
        <dbReference type="Pfam" id="PF07715"/>
    </source>
</evidence>
<keyword evidence="7 8" id="KW-0998">Cell outer membrane</keyword>
<dbReference type="Proteomes" id="UP000585050">
    <property type="component" value="Unassembled WGS sequence"/>
</dbReference>
<keyword evidence="5 9" id="KW-0798">TonB box</keyword>
<organism evidence="13 14">
    <name type="scientific">Flammeovirga agarivorans</name>
    <dbReference type="NCBI Taxonomy" id="2726742"/>
    <lineage>
        <taxon>Bacteria</taxon>
        <taxon>Pseudomonadati</taxon>
        <taxon>Bacteroidota</taxon>
        <taxon>Cytophagia</taxon>
        <taxon>Cytophagales</taxon>
        <taxon>Flammeovirgaceae</taxon>
        <taxon>Flammeovirga</taxon>
    </lineage>
</organism>
<comment type="similarity">
    <text evidence="8 9">Belongs to the TonB-dependent receptor family.</text>
</comment>
<feature type="domain" description="TonB-dependent receptor plug" evidence="12">
    <location>
        <begin position="121"/>
        <end position="246"/>
    </location>
</feature>
<feature type="domain" description="TonB-dependent receptor-like beta-barrel" evidence="11">
    <location>
        <begin position="491"/>
        <end position="922"/>
    </location>
</feature>
<dbReference type="InterPro" id="IPR000531">
    <property type="entry name" value="Beta-barrel_TonB"/>
</dbReference>
<evidence type="ECO:0000313" key="14">
    <source>
        <dbReference type="Proteomes" id="UP000585050"/>
    </source>
</evidence>
<dbReference type="RefSeq" id="WP_168885077.1">
    <property type="nucleotide sequence ID" value="NZ_JABAIL010000011.1"/>
</dbReference>
<dbReference type="InterPro" id="IPR023996">
    <property type="entry name" value="TonB-dep_OMP_SusC/RagA"/>
</dbReference>
<dbReference type="InterPro" id="IPR037066">
    <property type="entry name" value="Plug_dom_sf"/>
</dbReference>
<evidence type="ECO:0000256" key="6">
    <source>
        <dbReference type="ARBA" id="ARBA00023136"/>
    </source>
</evidence>
<protein>
    <submittedName>
        <fullName evidence="13">SusC/RagA family TonB-linked outer membrane protein</fullName>
    </submittedName>
</protein>
<dbReference type="InterPro" id="IPR036942">
    <property type="entry name" value="Beta-barrel_TonB_sf"/>
</dbReference>
<evidence type="ECO:0000313" key="13">
    <source>
        <dbReference type="EMBL" id="NLR94366.1"/>
    </source>
</evidence>
<dbReference type="PROSITE" id="PS52016">
    <property type="entry name" value="TONB_DEPENDENT_REC_3"/>
    <property type="match status" value="1"/>
</dbReference>
<evidence type="ECO:0000256" key="3">
    <source>
        <dbReference type="ARBA" id="ARBA00022452"/>
    </source>
</evidence>
<dbReference type="InterPro" id="IPR012910">
    <property type="entry name" value="Plug_dom"/>
</dbReference>